<evidence type="ECO:0000313" key="1">
    <source>
        <dbReference type="EMBL" id="KIS35406.1"/>
    </source>
</evidence>
<name>A0A0Y7LSR6_HAEIF</name>
<organism evidence="1 2">
    <name type="scientific">Haemophilus influenzae</name>
    <dbReference type="NCBI Taxonomy" id="727"/>
    <lineage>
        <taxon>Bacteria</taxon>
        <taxon>Pseudomonadati</taxon>
        <taxon>Pseudomonadota</taxon>
        <taxon>Gammaproteobacteria</taxon>
        <taxon>Pasteurellales</taxon>
        <taxon>Pasteurellaceae</taxon>
        <taxon>Haemophilus</taxon>
    </lineage>
</organism>
<protein>
    <submittedName>
        <fullName evidence="1">Uncharacterized protein</fullName>
    </submittedName>
</protein>
<accession>A0A0Y7LSR6</accession>
<comment type="caution">
    <text evidence="1">The sequence shown here is derived from an EMBL/GenBank/DDBJ whole genome shotgun (WGS) entry which is preliminary data.</text>
</comment>
<dbReference type="PATRIC" id="fig|727.582.peg.930"/>
<proteinExistence type="predicted"/>
<sequence length="39" mass="4513">MNKLIITLVCAFVVYMVHALNLNQDFDGKICHAEQTQQY</sequence>
<reference evidence="1 2" key="1">
    <citation type="submission" date="2014-05" db="EMBL/GenBank/DDBJ databases">
        <title>Methylome analysis of the phasevarions of Haemophilus influenzae.</title>
        <authorList>
            <person name="Atack J.M."/>
            <person name="Fox K.L."/>
            <person name="Power P.M."/>
            <person name="Clark T."/>
            <person name="Jurcisek J."/>
            <person name="Korlach J."/>
            <person name="Bakaletz L.O."/>
            <person name="Jennings M.P."/>
        </authorList>
    </citation>
    <scope>NUCLEOTIDE SEQUENCE [LARGE SCALE GENOMIC DNA]</scope>
    <source>
        <strain evidence="1 2">1209</strain>
    </source>
</reference>
<gene>
    <name evidence="1" type="ORF">NTHI1209_01012</name>
</gene>
<dbReference type="EMBL" id="JMQP01000002">
    <property type="protein sequence ID" value="KIS35406.1"/>
    <property type="molecule type" value="Genomic_DNA"/>
</dbReference>
<evidence type="ECO:0000313" key="2">
    <source>
        <dbReference type="Proteomes" id="UP000050700"/>
    </source>
</evidence>
<dbReference type="AlphaFoldDB" id="A0A0Y7LSR6"/>
<dbReference type="Proteomes" id="UP000050700">
    <property type="component" value="Unassembled WGS sequence"/>
</dbReference>